<feature type="compositionally biased region" description="Low complexity" evidence="1">
    <location>
        <begin position="228"/>
        <end position="272"/>
    </location>
</feature>
<sequence length="452" mass="46875">MKSKVTLTAVFVAVLIVGSTLSVILTVALTSGSVINNTPKPKVVYYAMYLGDGGGEKRISRNARSILQADNEQCSLELNKKNTISSINDMKSTNQLYSFILYTTTAKSTEPKKAMEAIRKLEGEPADSSKKEFNQTAALDKFLEEKTASDVLVFYIPCNYDYSQSDEDAKAFVKKLQDSGAGAATMLVSNTMNRTAVAKAYNISESDVAVVGQGENIADKIAKFANTTSSTTATTVSSRTTSAGVTSTASPSTTPASTSSETIVTTVSTSSEAPITTSREDVGSTTSPIASESTPGTSPTEGISTASSISEETTTEAGPTTSSSIKTSSSASAATTTTSGETEPTSEPTEGSDSTVASSTVLPTSSSTEEVLASTSTPESPTETSTNASTPAIPSSSTVEETTAESTSKSSSTEFSPPATASTTAVNSYLRRQGRAAVPPLVYGRLEFIVRA</sequence>
<dbReference type="EMBL" id="JARK01000070">
    <property type="protein sequence ID" value="EYC44153.1"/>
    <property type="molecule type" value="Genomic_DNA"/>
</dbReference>
<protein>
    <submittedName>
        <fullName evidence="2">Uncharacterized protein</fullName>
    </submittedName>
</protein>
<name>A0A016WYS1_9BILA</name>
<gene>
    <name evidence="2" type="primary">Acey_s0470.g2028</name>
    <name evidence="2" type="ORF">Y032_0470g2028</name>
</gene>
<accession>A0A016WYS1</accession>
<keyword evidence="3" id="KW-1185">Reference proteome</keyword>
<evidence type="ECO:0000256" key="1">
    <source>
        <dbReference type="SAM" id="MobiDB-lite"/>
    </source>
</evidence>
<feature type="region of interest" description="Disordered" evidence="1">
    <location>
        <begin position="228"/>
        <end position="437"/>
    </location>
</feature>
<organism evidence="2 3">
    <name type="scientific">Ancylostoma ceylanicum</name>
    <dbReference type="NCBI Taxonomy" id="53326"/>
    <lineage>
        <taxon>Eukaryota</taxon>
        <taxon>Metazoa</taxon>
        <taxon>Ecdysozoa</taxon>
        <taxon>Nematoda</taxon>
        <taxon>Chromadorea</taxon>
        <taxon>Rhabditida</taxon>
        <taxon>Rhabditina</taxon>
        <taxon>Rhabditomorpha</taxon>
        <taxon>Strongyloidea</taxon>
        <taxon>Ancylostomatidae</taxon>
        <taxon>Ancylostomatinae</taxon>
        <taxon>Ancylostoma</taxon>
    </lineage>
</organism>
<feature type="compositionally biased region" description="Low complexity" evidence="1">
    <location>
        <begin position="300"/>
        <end position="355"/>
    </location>
</feature>
<feature type="compositionally biased region" description="Polar residues" evidence="1">
    <location>
        <begin position="356"/>
        <end position="369"/>
    </location>
</feature>
<evidence type="ECO:0000313" key="3">
    <source>
        <dbReference type="Proteomes" id="UP000024635"/>
    </source>
</evidence>
<dbReference type="AlphaFoldDB" id="A0A016WYS1"/>
<evidence type="ECO:0000313" key="2">
    <source>
        <dbReference type="EMBL" id="EYC44153.1"/>
    </source>
</evidence>
<feature type="compositionally biased region" description="Polar residues" evidence="1">
    <location>
        <begin position="273"/>
        <end position="299"/>
    </location>
</feature>
<reference evidence="3" key="1">
    <citation type="journal article" date="2015" name="Nat. Genet.">
        <title>The genome and transcriptome of the zoonotic hookworm Ancylostoma ceylanicum identify infection-specific gene families.</title>
        <authorList>
            <person name="Schwarz E.M."/>
            <person name="Hu Y."/>
            <person name="Antoshechkin I."/>
            <person name="Miller M.M."/>
            <person name="Sternberg P.W."/>
            <person name="Aroian R.V."/>
        </authorList>
    </citation>
    <scope>NUCLEOTIDE SEQUENCE</scope>
    <source>
        <strain evidence="3">HY135</strain>
    </source>
</reference>
<dbReference type="Proteomes" id="UP000024635">
    <property type="component" value="Unassembled WGS sequence"/>
</dbReference>
<comment type="caution">
    <text evidence="2">The sequence shown here is derived from an EMBL/GenBank/DDBJ whole genome shotgun (WGS) entry which is preliminary data.</text>
</comment>
<proteinExistence type="predicted"/>
<feature type="compositionally biased region" description="Low complexity" evidence="1">
    <location>
        <begin position="373"/>
        <end position="416"/>
    </location>
</feature>
<dbReference type="OrthoDB" id="5875132at2759"/>